<proteinExistence type="predicted"/>
<accession>A0A2P5XC48</accession>
<evidence type="ECO:0000313" key="2">
    <source>
        <dbReference type="EMBL" id="PPS00908.1"/>
    </source>
</evidence>
<gene>
    <name evidence="2" type="ORF">GOBAR_AA19755</name>
</gene>
<sequence length="242" mass="26037">MKLLPRFKGFRPNGGSPDDNQEGSEDTPSGTNSLSRELNETIDIDSLVGGVRKKCNTTVEVVCISSGCFGALSPSSFLLANLPSSSPTTSSLIIVVDDTSSPTARVSPSVPVIREMSIEGLNARSCKAKQHAITPTIKPLLLSTIFTFQGQCDWVKVVVGPFDVHEMDLGAPKGVDRSSLGFDVSSSLSVVWESFVSTWRSSPDFYIKKDPIANEDVVPSIANNNVTHSNDVYQGIDRDNMP</sequence>
<evidence type="ECO:0000313" key="3">
    <source>
        <dbReference type="Proteomes" id="UP000239757"/>
    </source>
</evidence>
<dbReference type="EMBL" id="KZ665207">
    <property type="protein sequence ID" value="PPS00908.1"/>
    <property type="molecule type" value="Genomic_DNA"/>
</dbReference>
<evidence type="ECO:0000256" key="1">
    <source>
        <dbReference type="SAM" id="MobiDB-lite"/>
    </source>
</evidence>
<protein>
    <submittedName>
        <fullName evidence="2">Uncharacterized protein</fullName>
    </submittedName>
</protein>
<feature type="region of interest" description="Disordered" evidence="1">
    <location>
        <begin position="1"/>
        <end position="36"/>
    </location>
</feature>
<feature type="compositionally biased region" description="Polar residues" evidence="1">
    <location>
        <begin position="26"/>
        <end position="36"/>
    </location>
</feature>
<dbReference type="Proteomes" id="UP000239757">
    <property type="component" value="Unassembled WGS sequence"/>
</dbReference>
<dbReference type="AlphaFoldDB" id="A0A2P5XC48"/>
<reference evidence="2 3" key="1">
    <citation type="submission" date="2015-01" db="EMBL/GenBank/DDBJ databases">
        <title>Genome of allotetraploid Gossypium barbadense reveals genomic plasticity and fiber elongation in cotton evolution.</title>
        <authorList>
            <person name="Chen X."/>
            <person name="Liu X."/>
            <person name="Zhao B."/>
            <person name="Zheng H."/>
            <person name="Hu Y."/>
            <person name="Lu G."/>
            <person name="Yang C."/>
            <person name="Chen J."/>
            <person name="Shan C."/>
            <person name="Zhang L."/>
            <person name="Zhou Y."/>
            <person name="Wang L."/>
            <person name="Guo W."/>
            <person name="Bai Y."/>
            <person name="Ruan J."/>
            <person name="Shangguan X."/>
            <person name="Mao Y."/>
            <person name="Jiang J."/>
            <person name="Zhu Y."/>
            <person name="Lei J."/>
            <person name="Kang H."/>
            <person name="Chen S."/>
            <person name="He X."/>
            <person name="Wang R."/>
            <person name="Wang Y."/>
            <person name="Chen J."/>
            <person name="Wang L."/>
            <person name="Yu S."/>
            <person name="Wang B."/>
            <person name="Wei J."/>
            <person name="Song S."/>
            <person name="Lu X."/>
            <person name="Gao Z."/>
            <person name="Gu W."/>
            <person name="Deng X."/>
            <person name="Ma D."/>
            <person name="Wang S."/>
            <person name="Liang W."/>
            <person name="Fang L."/>
            <person name="Cai C."/>
            <person name="Zhu X."/>
            <person name="Zhou B."/>
            <person name="Zhang Y."/>
            <person name="Chen Z."/>
            <person name="Xu S."/>
            <person name="Zhu R."/>
            <person name="Wang S."/>
            <person name="Zhang T."/>
            <person name="Zhao G."/>
        </authorList>
    </citation>
    <scope>NUCLEOTIDE SEQUENCE [LARGE SCALE GENOMIC DNA]</scope>
    <source>
        <strain evidence="3">cv. Xinhai21</strain>
        <tissue evidence="2">Leaf</tissue>
    </source>
</reference>
<name>A0A2P5XC48_GOSBA</name>
<organism evidence="2 3">
    <name type="scientific">Gossypium barbadense</name>
    <name type="common">Sea Island cotton</name>
    <name type="synonym">Hibiscus barbadensis</name>
    <dbReference type="NCBI Taxonomy" id="3634"/>
    <lineage>
        <taxon>Eukaryota</taxon>
        <taxon>Viridiplantae</taxon>
        <taxon>Streptophyta</taxon>
        <taxon>Embryophyta</taxon>
        <taxon>Tracheophyta</taxon>
        <taxon>Spermatophyta</taxon>
        <taxon>Magnoliopsida</taxon>
        <taxon>eudicotyledons</taxon>
        <taxon>Gunneridae</taxon>
        <taxon>Pentapetalae</taxon>
        <taxon>rosids</taxon>
        <taxon>malvids</taxon>
        <taxon>Malvales</taxon>
        <taxon>Malvaceae</taxon>
        <taxon>Malvoideae</taxon>
        <taxon>Gossypium</taxon>
    </lineage>
</organism>